<dbReference type="PROSITE" id="PS52029">
    <property type="entry name" value="LD_TPASE"/>
    <property type="match status" value="1"/>
</dbReference>
<gene>
    <name evidence="10" type="ORF">EH31_01475</name>
</gene>
<evidence type="ECO:0000256" key="2">
    <source>
        <dbReference type="ARBA" id="ARBA00005992"/>
    </source>
</evidence>
<evidence type="ECO:0000256" key="3">
    <source>
        <dbReference type="ARBA" id="ARBA00022679"/>
    </source>
</evidence>
<dbReference type="GO" id="GO:0004180">
    <property type="term" value="F:carboxypeptidase activity"/>
    <property type="evidence" value="ECO:0007669"/>
    <property type="project" value="UniProtKB-ARBA"/>
</dbReference>
<proteinExistence type="inferred from homology"/>
<dbReference type="GO" id="GO:0071555">
    <property type="term" value="P:cell wall organization"/>
    <property type="evidence" value="ECO:0007669"/>
    <property type="project" value="UniProtKB-UniRule"/>
</dbReference>
<feature type="active site" description="Proton donor/acceptor" evidence="7">
    <location>
        <position position="279"/>
    </location>
</feature>
<dbReference type="Gene3D" id="2.40.440.10">
    <property type="entry name" value="L,D-transpeptidase catalytic domain-like"/>
    <property type="match status" value="1"/>
</dbReference>
<evidence type="ECO:0000256" key="1">
    <source>
        <dbReference type="ARBA" id="ARBA00004752"/>
    </source>
</evidence>
<sequence length="407" mass="45013">MIRFAFLFLSALLALASPAQADNRWSTAQAENLLTWAQRVSDEGLKLPSAQARELRLAIDAGDLEALAPVADRSAITLMRAWSGRCCGPARPSWWHISGVASDAELRKGLADALKADQLDLYLRSVRPVHPHYASLVSALADETDPVRHAIIETNLARWRWMPRTLGKRHLLVNIASQQLTLWDEGRPVGRWRVIVGKPATKTPVFSAQVSGAVLNPWWEIPSSIAAEGIGSFVRRNPSAARARGYVYQNGRYRQMPGDNNALGRMKLLMPNPYSVFLHETSKRELFDEERRFLSHGCVRVDNALSFVATLFFRDGWDQERVDAVVGTGKTQTISLAESVPLYVTYFTVEPSLGRQGVQFLEDVYRRDPARLSVSQTTAAGVQFAQSGFGEPGDASANAVDPSCRAN</sequence>
<dbReference type="EMBL" id="JMIW01000001">
    <property type="protein sequence ID" value="KEO91360.1"/>
    <property type="molecule type" value="Genomic_DNA"/>
</dbReference>
<dbReference type="OrthoDB" id="9778545at2"/>
<evidence type="ECO:0000313" key="10">
    <source>
        <dbReference type="EMBL" id="KEO91360.1"/>
    </source>
</evidence>
<dbReference type="Pfam" id="PF03734">
    <property type="entry name" value="YkuD"/>
    <property type="match status" value="1"/>
</dbReference>
<keyword evidence="11" id="KW-1185">Reference proteome</keyword>
<feature type="domain" description="L,D-TPase catalytic" evidence="9">
    <location>
        <begin position="169"/>
        <end position="325"/>
    </location>
</feature>
<keyword evidence="4 7" id="KW-0133">Cell shape</keyword>
<dbReference type="Proteomes" id="UP000027647">
    <property type="component" value="Unassembled WGS sequence"/>
</dbReference>
<name>A0A074MF10_ERYLO</name>
<keyword evidence="8" id="KW-0732">Signal</keyword>
<dbReference type="PANTHER" id="PTHR41533">
    <property type="entry name" value="L,D-TRANSPEPTIDASE HI_1667-RELATED"/>
    <property type="match status" value="1"/>
</dbReference>
<keyword evidence="6 7" id="KW-0961">Cell wall biogenesis/degradation</keyword>
<dbReference type="InterPro" id="IPR052905">
    <property type="entry name" value="LD-transpeptidase_YkuD-like"/>
</dbReference>
<keyword evidence="5 7" id="KW-0573">Peptidoglycan synthesis</keyword>
<dbReference type="GO" id="GO:0008360">
    <property type="term" value="P:regulation of cell shape"/>
    <property type="evidence" value="ECO:0007669"/>
    <property type="project" value="UniProtKB-UniRule"/>
</dbReference>
<feature type="active site" description="Nucleophile" evidence="7">
    <location>
        <position position="298"/>
    </location>
</feature>
<evidence type="ECO:0000313" key="11">
    <source>
        <dbReference type="Proteomes" id="UP000027647"/>
    </source>
</evidence>
<dbReference type="eggNOG" id="COG2989">
    <property type="taxonomic scope" value="Bacteria"/>
</dbReference>
<dbReference type="InterPro" id="IPR038063">
    <property type="entry name" value="Transpep_catalytic_dom"/>
</dbReference>
<dbReference type="GO" id="GO:0016740">
    <property type="term" value="F:transferase activity"/>
    <property type="evidence" value="ECO:0007669"/>
    <property type="project" value="UniProtKB-KW"/>
</dbReference>
<evidence type="ECO:0000256" key="5">
    <source>
        <dbReference type="ARBA" id="ARBA00022984"/>
    </source>
</evidence>
<comment type="similarity">
    <text evidence="2">Belongs to the YkuD family.</text>
</comment>
<protein>
    <recommendedName>
        <fullName evidence="9">L,D-TPase catalytic domain-containing protein</fullName>
    </recommendedName>
</protein>
<feature type="chain" id="PRO_5001697256" description="L,D-TPase catalytic domain-containing protein" evidence="8">
    <location>
        <begin position="22"/>
        <end position="407"/>
    </location>
</feature>
<keyword evidence="3" id="KW-0808">Transferase</keyword>
<dbReference type="InterPro" id="IPR005490">
    <property type="entry name" value="LD_TPept_cat_dom"/>
</dbReference>
<comment type="pathway">
    <text evidence="1 7">Cell wall biogenesis; peptidoglycan biosynthesis.</text>
</comment>
<comment type="caution">
    <text evidence="10">The sequence shown here is derived from an EMBL/GenBank/DDBJ whole genome shotgun (WGS) entry which is preliminary data.</text>
</comment>
<dbReference type="RefSeq" id="WP_051698846.1">
    <property type="nucleotide sequence ID" value="NZ_JMIW01000001.1"/>
</dbReference>
<dbReference type="AlphaFoldDB" id="A0A074MF10"/>
<dbReference type="GO" id="GO:0009252">
    <property type="term" value="P:peptidoglycan biosynthetic process"/>
    <property type="evidence" value="ECO:0007669"/>
    <property type="project" value="UniProtKB-UniPathway"/>
</dbReference>
<accession>A0A074MF10</accession>
<reference evidence="10 11" key="1">
    <citation type="submission" date="2014-04" db="EMBL/GenBank/DDBJ databases">
        <title>A comprehensive comparison of genomes of Erythrobacter spp. strains.</title>
        <authorList>
            <person name="Zheng Q."/>
        </authorList>
    </citation>
    <scope>NUCLEOTIDE SEQUENCE [LARGE SCALE GENOMIC DNA]</scope>
    <source>
        <strain evidence="10 11">DSM 6997</strain>
    </source>
</reference>
<evidence type="ECO:0000256" key="7">
    <source>
        <dbReference type="PROSITE-ProRule" id="PRU01373"/>
    </source>
</evidence>
<dbReference type="STRING" id="1044.EH31_01475"/>
<feature type="signal peptide" evidence="8">
    <location>
        <begin position="1"/>
        <end position="21"/>
    </location>
</feature>
<evidence type="ECO:0000256" key="4">
    <source>
        <dbReference type="ARBA" id="ARBA00022960"/>
    </source>
</evidence>
<dbReference type="PANTHER" id="PTHR41533:SF2">
    <property type="entry name" value="BLR7131 PROTEIN"/>
    <property type="match status" value="1"/>
</dbReference>
<dbReference type="UniPathway" id="UPA00219"/>
<organism evidence="10 11">
    <name type="scientific">Erythrobacter longus</name>
    <dbReference type="NCBI Taxonomy" id="1044"/>
    <lineage>
        <taxon>Bacteria</taxon>
        <taxon>Pseudomonadati</taxon>
        <taxon>Pseudomonadota</taxon>
        <taxon>Alphaproteobacteria</taxon>
        <taxon>Sphingomonadales</taxon>
        <taxon>Erythrobacteraceae</taxon>
        <taxon>Erythrobacter/Porphyrobacter group</taxon>
        <taxon>Erythrobacter</taxon>
    </lineage>
</organism>
<evidence type="ECO:0000259" key="9">
    <source>
        <dbReference type="PROSITE" id="PS52029"/>
    </source>
</evidence>
<dbReference type="CDD" id="cd16913">
    <property type="entry name" value="YkuD_like"/>
    <property type="match status" value="1"/>
</dbReference>
<evidence type="ECO:0000256" key="8">
    <source>
        <dbReference type="SAM" id="SignalP"/>
    </source>
</evidence>
<evidence type="ECO:0000256" key="6">
    <source>
        <dbReference type="ARBA" id="ARBA00023316"/>
    </source>
</evidence>
<dbReference type="SUPFAM" id="SSF141523">
    <property type="entry name" value="L,D-transpeptidase catalytic domain-like"/>
    <property type="match status" value="1"/>
</dbReference>